<dbReference type="Gene3D" id="3.40.1550.10">
    <property type="entry name" value="CheC-like"/>
    <property type="match status" value="1"/>
</dbReference>
<evidence type="ECO:0000256" key="1">
    <source>
        <dbReference type="ARBA" id="ARBA00022500"/>
    </source>
</evidence>
<protein>
    <submittedName>
        <fullName evidence="3">Chemotaxis protein CheX</fullName>
    </submittedName>
</protein>
<feature type="domain" description="Chemotaxis phosphatase CheX-like" evidence="2">
    <location>
        <begin position="30"/>
        <end position="107"/>
    </location>
</feature>
<dbReference type="PANTHER" id="PTHR39452">
    <property type="entry name" value="CHEY-P PHOSPHATASE CHEX"/>
    <property type="match status" value="1"/>
</dbReference>
<dbReference type="CDD" id="cd17906">
    <property type="entry name" value="CheX"/>
    <property type="match status" value="1"/>
</dbReference>
<keyword evidence="1" id="KW-0145">Chemotaxis</keyword>
<sequence length="140" mass="14529">MDSIRQVIPVAATFGPAAVLEGAAVQSEIGVLVGFTGDNYGRIVIQGSGEAFGGLGGAMFGMPLEGELLHSFIGELANMIAGNTSTHLFNKGRKIDITPPTVMVGKLQMYGFEQGITLPVELADIGELTIILTIHTQGAA</sequence>
<dbReference type="InterPro" id="IPR038756">
    <property type="entry name" value="CheX-like"/>
</dbReference>
<dbReference type="GO" id="GO:0006935">
    <property type="term" value="P:chemotaxis"/>
    <property type="evidence" value="ECO:0007669"/>
    <property type="project" value="UniProtKB-KW"/>
</dbReference>
<dbReference type="Proteomes" id="UP000269097">
    <property type="component" value="Chromosome"/>
</dbReference>
<dbReference type="KEGG" id="coh:EAV92_06430"/>
<dbReference type="EMBL" id="CP033433">
    <property type="protein sequence ID" value="AYQ75524.1"/>
    <property type="molecule type" value="Genomic_DNA"/>
</dbReference>
<proteinExistence type="predicted"/>
<organism evidence="3 4">
    <name type="scientific">Cohnella candidum</name>
    <dbReference type="NCBI Taxonomy" id="2674991"/>
    <lineage>
        <taxon>Bacteria</taxon>
        <taxon>Bacillati</taxon>
        <taxon>Bacillota</taxon>
        <taxon>Bacilli</taxon>
        <taxon>Bacillales</taxon>
        <taxon>Paenibacillaceae</taxon>
        <taxon>Cohnella</taxon>
    </lineage>
</organism>
<gene>
    <name evidence="3" type="ORF">EAV92_06430</name>
</gene>
<dbReference type="InterPro" id="IPR028976">
    <property type="entry name" value="CheC-like_sf"/>
</dbReference>
<evidence type="ECO:0000259" key="2">
    <source>
        <dbReference type="Pfam" id="PF13690"/>
    </source>
</evidence>
<dbReference type="Pfam" id="PF13690">
    <property type="entry name" value="CheX"/>
    <property type="match status" value="1"/>
</dbReference>
<evidence type="ECO:0000313" key="4">
    <source>
        <dbReference type="Proteomes" id="UP000269097"/>
    </source>
</evidence>
<reference evidence="3 4" key="1">
    <citation type="submission" date="2018-10" db="EMBL/GenBank/DDBJ databases">
        <title>Genome Sequence of Cohnella sp.</title>
        <authorList>
            <person name="Srinivasan S."/>
            <person name="Kim M.K."/>
        </authorList>
    </citation>
    <scope>NUCLEOTIDE SEQUENCE [LARGE SCALE GENOMIC DNA]</scope>
    <source>
        <strain evidence="3 4">18JY8-7</strain>
    </source>
</reference>
<name>A0A3G3K4T5_9BACL</name>
<dbReference type="InterPro" id="IPR028051">
    <property type="entry name" value="CheX-like_dom"/>
</dbReference>
<keyword evidence="4" id="KW-1185">Reference proteome</keyword>
<accession>A0A3G3K4T5</accession>
<evidence type="ECO:0000313" key="3">
    <source>
        <dbReference type="EMBL" id="AYQ75524.1"/>
    </source>
</evidence>
<dbReference type="PANTHER" id="PTHR39452:SF1">
    <property type="entry name" value="CHEY-P PHOSPHATASE CHEX"/>
    <property type="match status" value="1"/>
</dbReference>
<dbReference type="SUPFAM" id="SSF103039">
    <property type="entry name" value="CheC-like"/>
    <property type="match status" value="1"/>
</dbReference>
<dbReference type="AlphaFoldDB" id="A0A3G3K4T5"/>